<dbReference type="InterPro" id="IPR042108">
    <property type="entry name" value="GTPase_HflX_N_sf"/>
</dbReference>
<evidence type="ECO:0000256" key="1">
    <source>
        <dbReference type="ARBA" id="ARBA00022723"/>
    </source>
</evidence>
<dbReference type="Gene3D" id="6.10.250.2860">
    <property type="match status" value="1"/>
</dbReference>
<dbReference type="GO" id="GO:0046872">
    <property type="term" value="F:metal ion binding"/>
    <property type="evidence" value="ECO:0007669"/>
    <property type="project" value="UniProtKB-KW"/>
</dbReference>
<dbReference type="Proteomes" id="UP001501729">
    <property type="component" value="Unassembled WGS sequence"/>
</dbReference>
<dbReference type="InterPro" id="IPR025121">
    <property type="entry name" value="GTPase_HflX_N"/>
</dbReference>
<dbReference type="CDD" id="cd01878">
    <property type="entry name" value="HflX"/>
    <property type="match status" value="1"/>
</dbReference>
<feature type="binding site" evidence="6">
    <location>
        <begin position="369"/>
        <end position="371"/>
    </location>
    <ligand>
        <name>GTP</name>
        <dbReference type="ChEBI" id="CHEBI:37565"/>
    </ligand>
</feature>
<dbReference type="EMBL" id="BAABKX010000014">
    <property type="protein sequence ID" value="GAA5054882.1"/>
    <property type="molecule type" value="Genomic_DNA"/>
</dbReference>
<dbReference type="HAMAP" id="MF_00900">
    <property type="entry name" value="GTPase_HflX"/>
    <property type="match status" value="1"/>
</dbReference>
<evidence type="ECO:0000256" key="2">
    <source>
        <dbReference type="ARBA" id="ARBA00022741"/>
    </source>
</evidence>
<comment type="subunit">
    <text evidence="5">Monomer. Associates with the 50S ribosomal subunit.</text>
</comment>
<comment type="cofactor">
    <cofactor evidence="7">
        <name>Mg(2+)</name>
        <dbReference type="ChEBI" id="CHEBI:18420"/>
    </cofactor>
</comment>
<dbReference type="NCBIfam" id="TIGR03156">
    <property type="entry name" value="GTP_HflX"/>
    <property type="match status" value="1"/>
</dbReference>
<comment type="subcellular location">
    <subcellularLocation>
        <location evidence="5">Cytoplasm</location>
    </subcellularLocation>
    <text evidence="5">May associate with membranes.</text>
</comment>
<evidence type="ECO:0000256" key="7">
    <source>
        <dbReference type="PIRSR" id="PIRSR006809-2"/>
    </source>
</evidence>
<evidence type="ECO:0000313" key="11">
    <source>
        <dbReference type="Proteomes" id="UP001501729"/>
    </source>
</evidence>
<name>A0AAV3UK95_9EURY</name>
<comment type="similarity">
    <text evidence="5">Belongs to the TRAFAC class OBG-HflX-like GTPase superfamily. HflX GTPase family.</text>
</comment>
<dbReference type="PANTHER" id="PTHR10229:SF8">
    <property type="entry name" value="GTPASE HFLX"/>
    <property type="match status" value="1"/>
</dbReference>
<evidence type="ECO:0000256" key="8">
    <source>
        <dbReference type="SAM" id="MobiDB-lite"/>
    </source>
</evidence>
<reference evidence="10 11" key="1">
    <citation type="journal article" date="2019" name="Int. J. Syst. Evol. Microbiol.">
        <title>The Global Catalogue of Microorganisms (GCM) 10K type strain sequencing project: providing services to taxonomists for standard genome sequencing and annotation.</title>
        <authorList>
            <consortium name="The Broad Institute Genomics Platform"/>
            <consortium name="The Broad Institute Genome Sequencing Center for Infectious Disease"/>
            <person name="Wu L."/>
            <person name="Ma J."/>
        </authorList>
    </citation>
    <scope>NUCLEOTIDE SEQUENCE [LARGE SCALE GENOMIC DNA]</scope>
    <source>
        <strain evidence="10 11">JCM 17504</strain>
    </source>
</reference>
<keyword evidence="11" id="KW-1185">Reference proteome</keyword>
<keyword evidence="3 7" id="KW-0460">Magnesium</keyword>
<dbReference type="GO" id="GO:0003924">
    <property type="term" value="F:GTPase activity"/>
    <property type="evidence" value="ECO:0007669"/>
    <property type="project" value="UniProtKB-UniRule"/>
</dbReference>
<dbReference type="PIRSF" id="PIRSF006809">
    <property type="entry name" value="GTP-binding_hflX_prd"/>
    <property type="match status" value="1"/>
</dbReference>
<feature type="binding site" evidence="6">
    <location>
        <begin position="341"/>
        <end position="344"/>
    </location>
    <ligand>
        <name>GTP</name>
        <dbReference type="ChEBI" id="CHEBI:37565"/>
    </ligand>
</feature>
<evidence type="ECO:0000313" key="10">
    <source>
        <dbReference type="EMBL" id="GAA5054882.1"/>
    </source>
</evidence>
<evidence type="ECO:0000256" key="3">
    <source>
        <dbReference type="ARBA" id="ARBA00022842"/>
    </source>
</evidence>
<protein>
    <recommendedName>
        <fullName evidence="5">GTPase HflX</fullName>
    </recommendedName>
    <alternativeName>
        <fullName evidence="5">GTP-binding protein HflX</fullName>
    </alternativeName>
</protein>
<dbReference type="SUPFAM" id="SSF52540">
    <property type="entry name" value="P-loop containing nucleoside triphosphate hydrolases"/>
    <property type="match status" value="1"/>
</dbReference>
<dbReference type="Pfam" id="PF16360">
    <property type="entry name" value="GTP-bdg_M"/>
    <property type="match status" value="1"/>
</dbReference>
<dbReference type="PROSITE" id="PS51705">
    <property type="entry name" value="G_HFLX"/>
    <property type="match status" value="1"/>
</dbReference>
<comment type="caution">
    <text evidence="10">The sequence shown here is derived from an EMBL/GenBank/DDBJ whole genome shotgun (WGS) entry which is preliminary data.</text>
</comment>
<feature type="binding site" evidence="6">
    <location>
        <begin position="276"/>
        <end position="279"/>
    </location>
    <ligand>
        <name>GTP</name>
        <dbReference type="ChEBI" id="CHEBI:37565"/>
    </ligand>
</feature>
<feature type="binding site" evidence="6">
    <location>
        <begin position="217"/>
        <end position="224"/>
    </location>
    <ligand>
        <name>GTP</name>
        <dbReference type="ChEBI" id="CHEBI:37565"/>
    </ligand>
</feature>
<dbReference type="Pfam" id="PF13167">
    <property type="entry name" value="GTP-bdg_N"/>
    <property type="match status" value="1"/>
</dbReference>
<feature type="binding site" evidence="7">
    <location>
        <position position="257"/>
    </location>
    <ligand>
        <name>Mg(2+)</name>
        <dbReference type="ChEBI" id="CHEBI:18420"/>
    </ligand>
</feature>
<dbReference type="AlphaFoldDB" id="A0AAV3UK95"/>
<dbReference type="InterPro" id="IPR030394">
    <property type="entry name" value="G_HFLX_dom"/>
</dbReference>
<dbReference type="InterPro" id="IPR016496">
    <property type="entry name" value="GTPase_HflX"/>
</dbReference>
<evidence type="ECO:0000256" key="5">
    <source>
        <dbReference type="HAMAP-Rule" id="MF_00900"/>
    </source>
</evidence>
<keyword evidence="2 5" id="KW-0547">Nucleotide-binding</keyword>
<dbReference type="GeneID" id="68613389"/>
<dbReference type="InterPro" id="IPR027417">
    <property type="entry name" value="P-loop_NTPase"/>
</dbReference>
<dbReference type="GO" id="GO:0005525">
    <property type="term" value="F:GTP binding"/>
    <property type="evidence" value="ECO:0007669"/>
    <property type="project" value="UniProtKB-UniRule"/>
</dbReference>
<dbReference type="Pfam" id="PF01926">
    <property type="entry name" value="MMR_HSR1"/>
    <property type="match status" value="1"/>
</dbReference>
<dbReference type="InterPro" id="IPR032305">
    <property type="entry name" value="GTP-bd_M"/>
</dbReference>
<dbReference type="PANTHER" id="PTHR10229">
    <property type="entry name" value="GTP-BINDING PROTEIN HFLX"/>
    <property type="match status" value="1"/>
</dbReference>
<keyword evidence="1 7" id="KW-0479">Metal-binding</keyword>
<proteinExistence type="inferred from homology"/>
<feature type="binding site" evidence="7">
    <location>
        <position position="224"/>
    </location>
    <ligand>
        <name>Mg(2+)</name>
        <dbReference type="ChEBI" id="CHEBI:18420"/>
    </ligand>
</feature>
<keyword evidence="4 5" id="KW-0342">GTP-binding</keyword>
<evidence type="ECO:0000259" key="9">
    <source>
        <dbReference type="PROSITE" id="PS51705"/>
    </source>
</evidence>
<feature type="region of interest" description="Disordered" evidence="8">
    <location>
        <begin position="160"/>
        <end position="179"/>
    </location>
</feature>
<dbReference type="RefSeq" id="WP_390184997.1">
    <property type="nucleotide sequence ID" value="NZ_BAABKX010000014.1"/>
</dbReference>
<keyword evidence="5" id="KW-0963">Cytoplasm</keyword>
<evidence type="ECO:0000256" key="4">
    <source>
        <dbReference type="ARBA" id="ARBA00023134"/>
    </source>
</evidence>
<dbReference type="Gene3D" id="3.40.50.11060">
    <property type="entry name" value="GTPase HflX, N-terminal domain"/>
    <property type="match status" value="1"/>
</dbReference>
<organism evidence="10 11">
    <name type="scientific">Haladaptatus pallidirubidus</name>
    <dbReference type="NCBI Taxonomy" id="1008152"/>
    <lineage>
        <taxon>Archaea</taxon>
        <taxon>Methanobacteriati</taxon>
        <taxon>Methanobacteriota</taxon>
        <taxon>Stenosarchaea group</taxon>
        <taxon>Halobacteria</taxon>
        <taxon>Halobacteriales</taxon>
        <taxon>Haladaptataceae</taxon>
        <taxon>Haladaptatus</taxon>
    </lineage>
</organism>
<accession>A0AAV3UK95</accession>
<dbReference type="Gene3D" id="3.40.50.300">
    <property type="entry name" value="P-loop containing nucleotide triphosphate hydrolases"/>
    <property type="match status" value="1"/>
</dbReference>
<dbReference type="GO" id="GO:0043022">
    <property type="term" value="F:ribosome binding"/>
    <property type="evidence" value="ECO:0007669"/>
    <property type="project" value="TreeGrafter"/>
</dbReference>
<feature type="domain" description="Hflx-type G" evidence="9">
    <location>
        <begin position="211"/>
        <end position="391"/>
    </location>
</feature>
<comment type="function">
    <text evidence="5">GTPase that associates with the 50S ribosomal subunit and may have a role during protein synthesis or ribosome biogenesis.</text>
</comment>
<feature type="compositionally biased region" description="Polar residues" evidence="8">
    <location>
        <begin position="1"/>
        <end position="24"/>
    </location>
</feature>
<dbReference type="InterPro" id="IPR006073">
    <property type="entry name" value="GTP-bd"/>
</dbReference>
<gene>
    <name evidence="10" type="primary">hflX_2</name>
    <name evidence="5" type="synonym">hflX</name>
    <name evidence="10" type="ORF">GCM10025751_33970</name>
</gene>
<sequence length="451" mass="50120">MQSGSAIIAQRTDSGTADEATTNGGAMGNKTAKGETSDTAEIRALADAAGYDVVGEVTQNRVEDSKYQFGRGKAETLAERVETSDAGNVIFDNPLSPQQTYELGELCPDGTEIVDRYRLVLEIFSQQAGTRRAKLQVELARLQYELPRVRAEIRLEKEVANERRSRNGPGEKEDRRVTDIKDRIDRIKSKLDSLSDVGDRRREKRRDQGFDLVALAGYTNAGKSTLLRRLADDMAFDPNTHDDLHESAAAEDRLFKTLETTTRRAEIQDRRTLITDTVGFISDLPHWLVKSFETTFTETYEADLVLLVADVSDPLTELREKLYTSLDLLDGDAERIVTVLNKADRVSDSELAERVSGVSDLALNPVAVSTTENDGIDALRERIADELPEWETDRLTLPNTGETMSLLSWLYDHARVEAVWYPSESEEVVVEFAANSAIAERATVKADAISA</sequence>
<feature type="region of interest" description="Disordered" evidence="8">
    <location>
        <begin position="1"/>
        <end position="38"/>
    </location>
</feature>
<dbReference type="GO" id="GO:0005737">
    <property type="term" value="C:cytoplasm"/>
    <property type="evidence" value="ECO:0007669"/>
    <property type="project" value="UniProtKB-SubCell"/>
</dbReference>
<evidence type="ECO:0000256" key="6">
    <source>
        <dbReference type="PIRSR" id="PIRSR006809-1"/>
    </source>
</evidence>